<proteinExistence type="predicted"/>
<feature type="domain" description="SRCR" evidence="3">
    <location>
        <begin position="200"/>
        <end position="262"/>
    </location>
</feature>
<evidence type="ECO:0000256" key="1">
    <source>
        <dbReference type="ARBA" id="ARBA00023157"/>
    </source>
</evidence>
<dbReference type="InterPro" id="IPR001190">
    <property type="entry name" value="SRCR"/>
</dbReference>
<accession>A0ABU7BM73</accession>
<evidence type="ECO:0000256" key="2">
    <source>
        <dbReference type="PROSITE-ProRule" id="PRU00196"/>
    </source>
</evidence>
<dbReference type="Proteomes" id="UP001345963">
    <property type="component" value="Unassembled WGS sequence"/>
</dbReference>
<dbReference type="PROSITE" id="PS50287">
    <property type="entry name" value="SRCR_2"/>
    <property type="match status" value="2"/>
</dbReference>
<dbReference type="PANTHER" id="PTHR45817:SF2">
    <property type="entry name" value="LYSYL OXIDASE HOMOLOG 3"/>
    <property type="match status" value="1"/>
</dbReference>
<feature type="disulfide bond" evidence="2">
    <location>
        <begin position="144"/>
        <end position="154"/>
    </location>
</feature>
<dbReference type="SMART" id="SM00202">
    <property type="entry name" value="SR"/>
    <property type="match status" value="1"/>
</dbReference>
<dbReference type="InterPro" id="IPR050912">
    <property type="entry name" value="LOX-like_protein"/>
</dbReference>
<reference evidence="4 5" key="1">
    <citation type="submission" date="2021-07" db="EMBL/GenBank/DDBJ databases">
        <authorList>
            <person name="Palmer J.M."/>
        </authorList>
    </citation>
    <scope>NUCLEOTIDE SEQUENCE [LARGE SCALE GENOMIC DNA]</scope>
    <source>
        <strain evidence="4 5">AT_MEX2019</strain>
        <tissue evidence="4">Muscle</tissue>
    </source>
</reference>
<name>A0ABU7BM73_9TELE</name>
<dbReference type="EMBL" id="JAHUTI010059153">
    <property type="protein sequence ID" value="MED6250663.1"/>
    <property type="molecule type" value="Genomic_DNA"/>
</dbReference>
<feature type="disulfide bond" evidence="2">
    <location>
        <begin position="113"/>
        <end position="174"/>
    </location>
</feature>
<dbReference type="Pfam" id="PF00530">
    <property type="entry name" value="SRCR"/>
    <property type="match status" value="2"/>
</dbReference>
<feature type="disulfide bond" evidence="2">
    <location>
        <begin position="100"/>
        <end position="164"/>
    </location>
</feature>
<protein>
    <submittedName>
        <fullName evidence="4">Lysyl oxidase 3B</fullName>
    </submittedName>
</protein>
<comment type="caution">
    <text evidence="2">Lacks conserved residue(s) required for the propagation of feature annotation.</text>
</comment>
<organism evidence="4 5">
    <name type="scientific">Ataeniobius toweri</name>
    <dbReference type="NCBI Taxonomy" id="208326"/>
    <lineage>
        <taxon>Eukaryota</taxon>
        <taxon>Metazoa</taxon>
        <taxon>Chordata</taxon>
        <taxon>Craniata</taxon>
        <taxon>Vertebrata</taxon>
        <taxon>Euteleostomi</taxon>
        <taxon>Actinopterygii</taxon>
        <taxon>Neopterygii</taxon>
        <taxon>Teleostei</taxon>
        <taxon>Neoteleostei</taxon>
        <taxon>Acanthomorphata</taxon>
        <taxon>Ovalentaria</taxon>
        <taxon>Atherinomorphae</taxon>
        <taxon>Cyprinodontiformes</taxon>
        <taxon>Goodeidae</taxon>
        <taxon>Ataeniobius</taxon>
    </lineage>
</organism>
<evidence type="ECO:0000259" key="3">
    <source>
        <dbReference type="PROSITE" id="PS50287"/>
    </source>
</evidence>
<dbReference type="Gene3D" id="3.10.250.10">
    <property type="entry name" value="SRCR-like domain"/>
    <property type="match status" value="2"/>
</dbReference>
<keyword evidence="1 2" id="KW-1015">Disulfide bond</keyword>
<dbReference type="InterPro" id="IPR036772">
    <property type="entry name" value="SRCR-like_dom_sf"/>
</dbReference>
<dbReference type="SUPFAM" id="SSF56487">
    <property type="entry name" value="SRCR-like"/>
    <property type="match status" value="2"/>
</dbReference>
<dbReference type="PRINTS" id="PR00258">
    <property type="entry name" value="SPERACTRCPTR"/>
</dbReference>
<evidence type="ECO:0000313" key="5">
    <source>
        <dbReference type="Proteomes" id="UP001345963"/>
    </source>
</evidence>
<dbReference type="PANTHER" id="PTHR45817">
    <property type="entry name" value="LYSYL OXIDASE-LIKE-RELATED"/>
    <property type="match status" value="1"/>
</dbReference>
<gene>
    <name evidence="4" type="primary">LOXL3B_1</name>
    <name evidence="4" type="ORF">ATANTOWER_004137</name>
</gene>
<feature type="domain" description="SRCR" evidence="3">
    <location>
        <begin position="74"/>
        <end position="175"/>
    </location>
</feature>
<comment type="caution">
    <text evidence="4">The sequence shown here is derived from an EMBL/GenBank/DDBJ whole genome shotgun (WGS) entry which is preliminary data.</text>
</comment>
<evidence type="ECO:0000313" key="4">
    <source>
        <dbReference type="EMBL" id="MED6250663.1"/>
    </source>
</evidence>
<keyword evidence="5" id="KW-1185">Reference proteome</keyword>
<sequence length="262" mass="28964">MSTALSTGTITTSLILAPYAEIMEKLRHRQELVVSLLFGLWLPHCLTQTTPPSRANLASTPSGSPQAQPEQLKVRLGGYPRKHNEGRVELFYKGEWGTICDDDFSIANANVLCRQLGFVSATGWTHSAKYGKGQGKIWLDNVLCNGGEKSIGLCKSRGWGNSDCTHDEDAGVVCKDERISGFVDSNIIDAQVDEKKVEEVRLRSVIAPGRKKLPITEGVVEVKHKDGWAQICNLGWTIKNTHVVCGMLGFPHERKVNKNFYK</sequence>